<dbReference type="AlphaFoldDB" id="A0A3N9NXI8"/>
<sequence>MNGKTSLLFLEKRASQSISGKNSGLCSAIFWFSAKKPDLEGGIPFQAWHWLFLIKIRLRISLSFEAQACKPSTENIKTSCPPV</sequence>
<gene>
    <name evidence="1" type="ORF">EH198_22520</name>
</gene>
<reference evidence="1 2" key="1">
    <citation type="submission" date="2018-11" db="EMBL/GenBank/DDBJ databases">
        <title>Genome sequence of strain 7197.</title>
        <authorList>
            <person name="Gao J."/>
            <person name="Sun J."/>
        </authorList>
    </citation>
    <scope>NUCLEOTIDE SEQUENCE [LARGE SCALE GENOMIC DNA]</scope>
    <source>
        <strain evidence="1 2">7197</strain>
    </source>
</reference>
<dbReference type="RefSeq" id="WP_124697754.1">
    <property type="nucleotide sequence ID" value="NZ_JBHUFE010000012.1"/>
</dbReference>
<dbReference type="EMBL" id="RQPI01000021">
    <property type="protein sequence ID" value="RQW08385.1"/>
    <property type="molecule type" value="Genomic_DNA"/>
</dbReference>
<evidence type="ECO:0000313" key="1">
    <source>
        <dbReference type="EMBL" id="RQW08385.1"/>
    </source>
</evidence>
<proteinExistence type="predicted"/>
<evidence type="ECO:0000313" key="2">
    <source>
        <dbReference type="Proteomes" id="UP000282529"/>
    </source>
</evidence>
<accession>A0A3N9NXI8</accession>
<dbReference type="Proteomes" id="UP000282529">
    <property type="component" value="Unassembled WGS sequence"/>
</dbReference>
<name>A0A3N9NXI8_9BACL</name>
<comment type="caution">
    <text evidence="1">The sequence shown here is derived from an EMBL/GenBank/DDBJ whole genome shotgun (WGS) entry which is preliminary data.</text>
</comment>
<keyword evidence="2" id="KW-1185">Reference proteome</keyword>
<organism evidence="1 2">
    <name type="scientific">Paenibacillus rhizophilus</name>
    <dbReference type="NCBI Taxonomy" id="1850366"/>
    <lineage>
        <taxon>Bacteria</taxon>
        <taxon>Bacillati</taxon>
        <taxon>Bacillota</taxon>
        <taxon>Bacilli</taxon>
        <taxon>Bacillales</taxon>
        <taxon>Paenibacillaceae</taxon>
        <taxon>Paenibacillus</taxon>
    </lineage>
</organism>
<protein>
    <submittedName>
        <fullName evidence="1">Uncharacterized protein</fullName>
    </submittedName>
</protein>